<dbReference type="InterPro" id="IPR058625">
    <property type="entry name" value="MdtA-like_BSH"/>
</dbReference>
<dbReference type="InterPro" id="IPR058624">
    <property type="entry name" value="MdtA-like_HH"/>
</dbReference>
<evidence type="ECO:0000313" key="7">
    <source>
        <dbReference type="EMBL" id="CUS41261.1"/>
    </source>
</evidence>
<evidence type="ECO:0000256" key="2">
    <source>
        <dbReference type="ARBA" id="ARBA00022448"/>
    </source>
</evidence>
<evidence type="ECO:0000259" key="5">
    <source>
        <dbReference type="Pfam" id="PF25917"/>
    </source>
</evidence>
<dbReference type="Pfam" id="PF25917">
    <property type="entry name" value="BSH_RND"/>
    <property type="match status" value="1"/>
</dbReference>
<dbReference type="Gene3D" id="2.40.420.20">
    <property type="match status" value="1"/>
</dbReference>
<dbReference type="Gene3D" id="2.40.30.170">
    <property type="match status" value="1"/>
</dbReference>
<dbReference type="InterPro" id="IPR058627">
    <property type="entry name" value="MdtA-like_C"/>
</dbReference>
<gene>
    <name evidence="7" type="ORF">MGWOODY_Tha1487</name>
</gene>
<feature type="domain" description="Multidrug resistance protein MdtA-like barrel-sandwich hybrid" evidence="5">
    <location>
        <begin position="54"/>
        <end position="188"/>
    </location>
</feature>
<evidence type="ECO:0000259" key="6">
    <source>
        <dbReference type="Pfam" id="PF25967"/>
    </source>
</evidence>
<evidence type="ECO:0000259" key="4">
    <source>
        <dbReference type="Pfam" id="PF25876"/>
    </source>
</evidence>
<reference evidence="7" key="1">
    <citation type="submission" date="2015-10" db="EMBL/GenBank/DDBJ databases">
        <authorList>
            <person name="Gilbert D.G."/>
        </authorList>
    </citation>
    <scope>NUCLEOTIDE SEQUENCE</scope>
</reference>
<dbReference type="NCBIfam" id="TIGR01730">
    <property type="entry name" value="RND_mfp"/>
    <property type="match status" value="1"/>
</dbReference>
<dbReference type="Gene3D" id="1.10.287.470">
    <property type="entry name" value="Helix hairpin bin"/>
    <property type="match status" value="1"/>
</dbReference>
<dbReference type="Gene3D" id="2.40.50.100">
    <property type="match status" value="1"/>
</dbReference>
<keyword evidence="3" id="KW-0175">Coiled coil</keyword>
<name>A0A160TBQ3_9ZZZZ</name>
<comment type="subcellular location">
    <subcellularLocation>
        <location evidence="1">Cell envelope</location>
    </subcellularLocation>
</comment>
<dbReference type="Pfam" id="PF25967">
    <property type="entry name" value="RND-MFP_C"/>
    <property type="match status" value="1"/>
</dbReference>
<accession>A0A160TBQ3</accession>
<dbReference type="Pfam" id="PF25876">
    <property type="entry name" value="HH_MFP_RND"/>
    <property type="match status" value="1"/>
</dbReference>
<feature type="domain" description="Multidrug resistance protein MdtA-like C-terminal permuted SH3" evidence="6">
    <location>
        <begin position="276"/>
        <end position="334"/>
    </location>
</feature>
<organism evidence="7">
    <name type="scientific">hydrothermal vent metagenome</name>
    <dbReference type="NCBI Taxonomy" id="652676"/>
    <lineage>
        <taxon>unclassified sequences</taxon>
        <taxon>metagenomes</taxon>
        <taxon>ecological metagenomes</taxon>
    </lineage>
</organism>
<dbReference type="GO" id="GO:0015562">
    <property type="term" value="F:efflux transmembrane transporter activity"/>
    <property type="evidence" value="ECO:0007669"/>
    <property type="project" value="TreeGrafter"/>
</dbReference>
<protein>
    <submittedName>
        <fullName evidence="7">Efflux transporter, RND family, MFP subunit, AcrA/E family</fullName>
    </submittedName>
</protein>
<dbReference type="SUPFAM" id="SSF111369">
    <property type="entry name" value="HlyD-like secretion proteins"/>
    <property type="match status" value="1"/>
</dbReference>
<evidence type="ECO:0000256" key="3">
    <source>
        <dbReference type="SAM" id="Coils"/>
    </source>
</evidence>
<evidence type="ECO:0000256" key="1">
    <source>
        <dbReference type="ARBA" id="ARBA00004196"/>
    </source>
</evidence>
<dbReference type="InterPro" id="IPR006143">
    <property type="entry name" value="RND_pump_MFP"/>
</dbReference>
<dbReference type="PANTHER" id="PTHR30469:SF18">
    <property type="entry name" value="RESISTANCE-NODULATION-CELL DIVISION (RND) EFFLUX MEMBRANE FUSION PROTEIN-RELATED"/>
    <property type="match status" value="1"/>
</dbReference>
<proteinExistence type="predicted"/>
<feature type="coiled-coil region" evidence="3">
    <location>
        <begin position="92"/>
        <end position="157"/>
    </location>
</feature>
<sequence length="350" mass="37293">MRPSSTWLSIIAAGLFSSALHADTAPSRVMAVELTRIPVVETLDAALEAVYQGTISAQTSGVIKAIHADVNDQVAKGTLLVEIVDTQQQAGVAQAKASLAQAEAMNEDAQTLLRRNSRLQKQGTLSEGEYDRTVAQAKSTAAAVQAAKAMLDQAQEQLSYTQVIAPYSGIVSARHIELGELVNPGQALMSGLAQGELRAVTDVPQRVAQRYNAQTNKKVDVIVNGIAIAPTKITLYPVADSRHHSVRMRADLPPQTDLNAFPGMWASVQISTGERDAIFVPNTAVLNRSELNAVYIKNATGIHLRQVRVGNAYGDQIEILSGLEVGDQVMVDALAQLATPDLSSNAPKGE</sequence>
<feature type="domain" description="Multidrug resistance protein MdtA-like alpha-helical hairpin" evidence="4">
    <location>
        <begin position="93"/>
        <end position="161"/>
    </location>
</feature>
<dbReference type="GO" id="GO:1990281">
    <property type="term" value="C:efflux pump complex"/>
    <property type="evidence" value="ECO:0007669"/>
    <property type="project" value="TreeGrafter"/>
</dbReference>
<dbReference type="PANTHER" id="PTHR30469">
    <property type="entry name" value="MULTIDRUG RESISTANCE PROTEIN MDTA"/>
    <property type="match status" value="1"/>
</dbReference>
<dbReference type="AlphaFoldDB" id="A0A160TBQ3"/>
<keyword evidence="2" id="KW-0813">Transport</keyword>
<dbReference type="EMBL" id="CZQC01000037">
    <property type="protein sequence ID" value="CUS41261.1"/>
    <property type="molecule type" value="Genomic_DNA"/>
</dbReference>